<name>A0AAN9I7Q2_CROPI</name>
<proteinExistence type="predicted"/>
<comment type="caution">
    <text evidence="2">The sequence shown here is derived from an EMBL/GenBank/DDBJ whole genome shotgun (WGS) entry which is preliminary data.</text>
</comment>
<evidence type="ECO:0000313" key="3">
    <source>
        <dbReference type="Proteomes" id="UP001372338"/>
    </source>
</evidence>
<dbReference type="AlphaFoldDB" id="A0AAN9I7Q2"/>
<keyword evidence="3" id="KW-1185">Reference proteome</keyword>
<sequence>MMAENLFEWLPPPSSSSSSSNTQDQQPPPIIATTTESTAAPPPKPILKSSLKRPNPTPPNHTQGLGVRDLGIYLERDQGGFNFSLRIP</sequence>
<gene>
    <name evidence="2" type="ORF">RIF29_22041</name>
</gene>
<evidence type="ECO:0000313" key="2">
    <source>
        <dbReference type="EMBL" id="KAK7269317.1"/>
    </source>
</evidence>
<accession>A0AAN9I7Q2</accession>
<protein>
    <submittedName>
        <fullName evidence="2">Uncharacterized protein</fullName>
    </submittedName>
</protein>
<dbReference type="EMBL" id="JAYWIO010000004">
    <property type="protein sequence ID" value="KAK7269317.1"/>
    <property type="molecule type" value="Genomic_DNA"/>
</dbReference>
<evidence type="ECO:0000256" key="1">
    <source>
        <dbReference type="SAM" id="MobiDB-lite"/>
    </source>
</evidence>
<reference evidence="2 3" key="1">
    <citation type="submission" date="2024-01" db="EMBL/GenBank/DDBJ databases">
        <title>The genomes of 5 underutilized Papilionoideae crops provide insights into root nodulation and disease resistanc.</title>
        <authorList>
            <person name="Yuan L."/>
        </authorList>
    </citation>
    <scope>NUCLEOTIDE SEQUENCE [LARGE SCALE GENOMIC DNA]</scope>
    <source>
        <strain evidence="2">ZHUSHIDOU_FW_LH</strain>
        <tissue evidence="2">Leaf</tissue>
    </source>
</reference>
<dbReference type="Proteomes" id="UP001372338">
    <property type="component" value="Unassembled WGS sequence"/>
</dbReference>
<feature type="region of interest" description="Disordered" evidence="1">
    <location>
        <begin position="1"/>
        <end position="69"/>
    </location>
</feature>
<organism evidence="2 3">
    <name type="scientific">Crotalaria pallida</name>
    <name type="common">Smooth rattlebox</name>
    <name type="synonym">Crotalaria striata</name>
    <dbReference type="NCBI Taxonomy" id="3830"/>
    <lineage>
        <taxon>Eukaryota</taxon>
        <taxon>Viridiplantae</taxon>
        <taxon>Streptophyta</taxon>
        <taxon>Embryophyta</taxon>
        <taxon>Tracheophyta</taxon>
        <taxon>Spermatophyta</taxon>
        <taxon>Magnoliopsida</taxon>
        <taxon>eudicotyledons</taxon>
        <taxon>Gunneridae</taxon>
        <taxon>Pentapetalae</taxon>
        <taxon>rosids</taxon>
        <taxon>fabids</taxon>
        <taxon>Fabales</taxon>
        <taxon>Fabaceae</taxon>
        <taxon>Papilionoideae</taxon>
        <taxon>50 kb inversion clade</taxon>
        <taxon>genistoids sensu lato</taxon>
        <taxon>core genistoids</taxon>
        <taxon>Crotalarieae</taxon>
        <taxon>Crotalaria</taxon>
    </lineage>
</organism>